<dbReference type="Pfam" id="PF00132">
    <property type="entry name" value="Hexapep"/>
    <property type="match status" value="1"/>
</dbReference>
<accession>A0A2H4J5A8</accession>
<evidence type="ECO:0000256" key="1">
    <source>
        <dbReference type="ARBA" id="ARBA00007274"/>
    </source>
</evidence>
<dbReference type="InterPro" id="IPR005881">
    <property type="entry name" value="Ser_O-AcTrfase"/>
</dbReference>
<dbReference type="Gene3D" id="2.160.10.10">
    <property type="entry name" value="Hexapeptide repeat proteins"/>
    <property type="match status" value="1"/>
</dbReference>
<dbReference type="EMBL" id="MF417907">
    <property type="protein sequence ID" value="ASN70444.1"/>
    <property type="molecule type" value="Genomic_DNA"/>
</dbReference>
<keyword evidence="3" id="KW-0012">Acyltransferase</keyword>
<evidence type="ECO:0000256" key="2">
    <source>
        <dbReference type="ARBA" id="ARBA00022679"/>
    </source>
</evidence>
<comment type="similarity">
    <text evidence="1">Belongs to the transferase hexapeptide repeat family.</text>
</comment>
<dbReference type="PROSITE" id="PS00101">
    <property type="entry name" value="HEXAPEP_TRANSFERASES"/>
    <property type="match status" value="1"/>
</dbReference>
<dbReference type="InterPro" id="IPR018357">
    <property type="entry name" value="Hexapep_transf_CS"/>
</dbReference>
<dbReference type="PANTHER" id="PTHR42811">
    <property type="entry name" value="SERINE ACETYLTRANSFERASE"/>
    <property type="match status" value="1"/>
</dbReference>
<organism evidence="4">
    <name type="scientific">uncultured Caudovirales phage</name>
    <dbReference type="NCBI Taxonomy" id="2100421"/>
    <lineage>
        <taxon>Viruses</taxon>
        <taxon>Duplodnaviria</taxon>
        <taxon>Heunggongvirae</taxon>
        <taxon>Uroviricota</taxon>
        <taxon>Caudoviricetes</taxon>
        <taxon>Peduoviridae</taxon>
        <taxon>Maltschvirus</taxon>
        <taxon>Maltschvirus maltsch</taxon>
    </lineage>
</organism>
<dbReference type="InterPro" id="IPR045304">
    <property type="entry name" value="LbH_SAT"/>
</dbReference>
<dbReference type="InterPro" id="IPR011004">
    <property type="entry name" value="Trimer_LpxA-like_sf"/>
</dbReference>
<evidence type="ECO:0000313" key="4">
    <source>
        <dbReference type="EMBL" id="ASN70444.1"/>
    </source>
</evidence>
<reference evidence="4" key="1">
    <citation type="submission" date="2017-06" db="EMBL/GenBank/DDBJ databases">
        <title>Novel phages from South African skin metaviromes.</title>
        <authorList>
            <person name="van Zyl L.J."/>
            <person name="Abrahams Y."/>
            <person name="Stander E.A."/>
            <person name="Kirby B.M."/>
            <person name="Clavaud C."/>
            <person name="Farcet C."/>
            <person name="Breton L."/>
            <person name="Trindade M.I."/>
        </authorList>
    </citation>
    <scope>NUCLEOTIDE SEQUENCE</scope>
</reference>
<dbReference type="SUPFAM" id="SSF51161">
    <property type="entry name" value="Trimeric LpxA-like enzymes"/>
    <property type="match status" value="1"/>
</dbReference>
<dbReference type="GO" id="GO:0006535">
    <property type="term" value="P:cysteine biosynthetic process from serine"/>
    <property type="evidence" value="ECO:0007669"/>
    <property type="project" value="InterPro"/>
</dbReference>
<evidence type="ECO:0008006" key="5">
    <source>
        <dbReference type="Google" id="ProtNLM"/>
    </source>
</evidence>
<dbReference type="GO" id="GO:0009001">
    <property type="term" value="F:serine O-acetyltransferase activity"/>
    <property type="evidence" value="ECO:0007669"/>
    <property type="project" value="InterPro"/>
</dbReference>
<name>A0A2H4J5A8_9CAUD</name>
<protein>
    <recommendedName>
        <fullName evidence="5">Serine acetyltransferase</fullName>
    </recommendedName>
</protein>
<evidence type="ECO:0000256" key="3">
    <source>
        <dbReference type="ARBA" id="ARBA00023315"/>
    </source>
</evidence>
<dbReference type="InterPro" id="IPR001451">
    <property type="entry name" value="Hexapep"/>
</dbReference>
<gene>
    <name evidence="4" type="ORF">7F7_4</name>
</gene>
<dbReference type="CDD" id="cd03354">
    <property type="entry name" value="LbH_SAT"/>
    <property type="match status" value="1"/>
</dbReference>
<proteinExistence type="inferred from homology"/>
<keyword evidence="2" id="KW-0808">Transferase</keyword>
<dbReference type="PIRSF" id="PIRSF000441">
    <property type="entry name" value="CysE"/>
    <property type="match status" value="1"/>
</dbReference>
<sequence>MSLMNKSIHLTTKLYQKKVPLLPKLMQRFNRLVFSTDIPKSVKIGKGTKFAHSGLGCVLHERTIIGSNCKILQNVTIGGNSSEKTPVIKDNVLIGAGATIIGNVTIGDNAKIGAMSLVLDDVPANTVIVANKGQTLERKK</sequence>